<evidence type="ECO:0000256" key="2">
    <source>
        <dbReference type="SAM" id="SignalP"/>
    </source>
</evidence>
<feature type="chain" id="PRO_5015189471" description="DUF7029 domain-containing protein" evidence="2">
    <location>
        <begin position="22"/>
        <end position="780"/>
    </location>
</feature>
<dbReference type="Proteomes" id="UP000243723">
    <property type="component" value="Unassembled WGS sequence"/>
</dbReference>
<feature type="compositionally biased region" description="Pro residues" evidence="1">
    <location>
        <begin position="184"/>
        <end position="195"/>
    </location>
</feature>
<comment type="caution">
    <text evidence="4">The sequence shown here is derived from an EMBL/GenBank/DDBJ whole genome shotgun (WGS) entry which is preliminary data.</text>
</comment>
<dbReference type="InterPro" id="IPR054293">
    <property type="entry name" value="DUF7029"/>
</dbReference>
<organism evidence="4 5">
    <name type="scientific">Elsinoe australis</name>
    <dbReference type="NCBI Taxonomy" id="40998"/>
    <lineage>
        <taxon>Eukaryota</taxon>
        <taxon>Fungi</taxon>
        <taxon>Dikarya</taxon>
        <taxon>Ascomycota</taxon>
        <taxon>Pezizomycotina</taxon>
        <taxon>Dothideomycetes</taxon>
        <taxon>Dothideomycetidae</taxon>
        <taxon>Myriangiales</taxon>
        <taxon>Elsinoaceae</taxon>
        <taxon>Elsinoe</taxon>
    </lineage>
</organism>
<evidence type="ECO:0000256" key="1">
    <source>
        <dbReference type="SAM" id="MobiDB-lite"/>
    </source>
</evidence>
<name>A0A2P7ZQ76_9PEZI</name>
<feature type="signal peptide" evidence="2">
    <location>
        <begin position="1"/>
        <end position="21"/>
    </location>
</feature>
<feature type="region of interest" description="Disordered" evidence="1">
    <location>
        <begin position="157"/>
        <end position="195"/>
    </location>
</feature>
<protein>
    <recommendedName>
        <fullName evidence="3">DUF7029 domain-containing protein</fullName>
    </recommendedName>
</protein>
<reference evidence="4 5" key="1">
    <citation type="submission" date="2017-05" db="EMBL/GenBank/DDBJ databases">
        <title>Draft genome sequence of Elsinoe australis.</title>
        <authorList>
            <person name="Cheng Q."/>
        </authorList>
    </citation>
    <scope>NUCLEOTIDE SEQUENCE [LARGE SCALE GENOMIC DNA]</scope>
    <source>
        <strain evidence="4 5">NL1</strain>
    </source>
</reference>
<dbReference type="EMBL" id="NHZQ01000138">
    <property type="protein sequence ID" value="PSK50367.1"/>
    <property type="molecule type" value="Genomic_DNA"/>
</dbReference>
<evidence type="ECO:0000259" key="3">
    <source>
        <dbReference type="Pfam" id="PF22974"/>
    </source>
</evidence>
<dbReference type="AlphaFoldDB" id="A0A2P7ZQ76"/>
<evidence type="ECO:0000313" key="4">
    <source>
        <dbReference type="EMBL" id="PSK50367.1"/>
    </source>
</evidence>
<evidence type="ECO:0000313" key="5">
    <source>
        <dbReference type="Proteomes" id="UP000243723"/>
    </source>
</evidence>
<accession>A0A2P7ZQ76</accession>
<dbReference type="OrthoDB" id="160645at2759"/>
<proteinExistence type="predicted"/>
<keyword evidence="5" id="KW-1185">Reference proteome</keyword>
<dbReference type="Pfam" id="PF22974">
    <property type="entry name" value="DUF7029"/>
    <property type="match status" value="1"/>
</dbReference>
<feature type="domain" description="DUF7029" evidence="3">
    <location>
        <begin position="235"/>
        <end position="332"/>
    </location>
</feature>
<keyword evidence="2" id="KW-0732">Signal</keyword>
<sequence length="780" mass="84150">MKVSIASTFLFIISFINLSYALSCKATKDFASLGQNVHDTSQFCAYWTLGQRKLSPFSDLSVAAVSRACTCVSKTNANTSPPSSFAVACTATDPSIGLVRQSLRDPAFFCKYWRQRSLRTSSPFSTLSAAAVSRVCKCAAKKPSVFGSLSTTTLTAKPTTSKITKSKSKSTTQTSASPGISKVPAPPPIQLAPVIPPTIDRTKLTNLAPAEKQELIFAAPSGSSSNSMTVANVSASMYHPSVNLDYSAFVSSASCTNNTLTVTFTNAKSMNFAKAQWTDSLPVVLITSSASCGSSGSNANFVVDSASFATSTLTMTARGALAKMKDLVKEMDLNFGTADTSPTDDTAGDADTGNNMTVSGFVKPNQLIDKSGSFSINQDVNTIKSPGPYPLVIGPWGKQPQILNISPTANQWATIFAALQLLQIFTIGVGGPPQGIRAYCVDCLASVRMTGLGSVSTSYGKVTKAEVNIKGDISANVNLGIDAYMDLDIGVGTDIIEIGLPGLCIPYIYCFGPSITVGVGAGIELQASARALIRGTMMWRNMNVFIDGKNPKNSKINGPKPLINGYLNATGAVTATASISLPIGIGVGIEVFEWFDVSAQFVVEPGVAISSTYTIDVTASNVGGKPPQVSGSINGIKPGDTYCAGINWKEYAFVKQSFEVLKLSIPVAKTNYYDYYYYHEDDYYQKDNYYYNDDHDNIKDNHNHELADYIVEFNNNYNVDYNHDESKSSHLHFNYSNFHTIIIDKLSNRSILFYNDNEAHYYHHNQYCNDNDNKAHHNNN</sequence>
<feature type="compositionally biased region" description="Low complexity" evidence="1">
    <location>
        <begin position="157"/>
        <end position="178"/>
    </location>
</feature>
<gene>
    <name evidence="4" type="ORF">B9Z65_311</name>
</gene>